<dbReference type="PRINTS" id="PR00385">
    <property type="entry name" value="P450"/>
</dbReference>
<comment type="similarity">
    <text evidence="1 2">Belongs to the cytochrome P450 family.</text>
</comment>
<name>A0ABW1DZV1_9ACTN</name>
<reference evidence="4" key="1">
    <citation type="journal article" date="2019" name="Int. J. Syst. Evol. Microbiol.">
        <title>The Global Catalogue of Microorganisms (GCM) 10K type strain sequencing project: providing services to taxonomists for standard genome sequencing and annotation.</title>
        <authorList>
            <consortium name="The Broad Institute Genomics Platform"/>
            <consortium name="The Broad Institute Genome Sequencing Center for Infectious Disease"/>
            <person name="Wu L."/>
            <person name="Ma J."/>
        </authorList>
    </citation>
    <scope>NUCLEOTIDE SEQUENCE [LARGE SCALE GENOMIC DNA]</scope>
    <source>
        <strain evidence="4">JCM 10411</strain>
    </source>
</reference>
<dbReference type="SUPFAM" id="SSF48264">
    <property type="entry name" value="Cytochrome P450"/>
    <property type="match status" value="1"/>
</dbReference>
<keyword evidence="2" id="KW-0349">Heme</keyword>
<dbReference type="PANTHER" id="PTHR46696:SF6">
    <property type="entry name" value="P450, PUTATIVE (EUROFUNG)-RELATED"/>
    <property type="match status" value="1"/>
</dbReference>
<keyword evidence="4" id="KW-1185">Reference proteome</keyword>
<dbReference type="RefSeq" id="WP_355896388.1">
    <property type="nucleotide sequence ID" value="NZ_JBHSOA010000037.1"/>
</dbReference>
<evidence type="ECO:0000256" key="1">
    <source>
        <dbReference type="ARBA" id="ARBA00010617"/>
    </source>
</evidence>
<keyword evidence="2" id="KW-0503">Monooxygenase</keyword>
<dbReference type="InterPro" id="IPR036396">
    <property type="entry name" value="Cyt_P450_sf"/>
</dbReference>
<dbReference type="Proteomes" id="UP001596180">
    <property type="component" value="Unassembled WGS sequence"/>
</dbReference>
<accession>A0ABW1DZV1</accession>
<gene>
    <name evidence="3" type="ORF">ACFPZI_18340</name>
</gene>
<protein>
    <submittedName>
        <fullName evidence="3">Cytochrome P450</fullName>
    </submittedName>
</protein>
<dbReference type="PANTHER" id="PTHR46696">
    <property type="entry name" value="P450, PUTATIVE (EUROFUNG)-RELATED"/>
    <property type="match status" value="1"/>
</dbReference>
<keyword evidence="2" id="KW-0479">Metal-binding</keyword>
<dbReference type="Pfam" id="PF00067">
    <property type="entry name" value="p450"/>
    <property type="match status" value="1"/>
</dbReference>
<comment type="caution">
    <text evidence="3">The sequence shown here is derived from an EMBL/GenBank/DDBJ whole genome shotgun (WGS) entry which is preliminary data.</text>
</comment>
<dbReference type="InterPro" id="IPR001128">
    <property type="entry name" value="Cyt_P450"/>
</dbReference>
<dbReference type="Gene3D" id="1.10.630.10">
    <property type="entry name" value="Cytochrome P450"/>
    <property type="match status" value="1"/>
</dbReference>
<dbReference type="PROSITE" id="PS00086">
    <property type="entry name" value="CYTOCHROME_P450"/>
    <property type="match status" value="1"/>
</dbReference>
<organism evidence="3 4">
    <name type="scientific">Streptomyces chlorus</name>
    <dbReference type="NCBI Taxonomy" id="887452"/>
    <lineage>
        <taxon>Bacteria</taxon>
        <taxon>Bacillati</taxon>
        <taxon>Actinomycetota</taxon>
        <taxon>Actinomycetes</taxon>
        <taxon>Kitasatosporales</taxon>
        <taxon>Streptomycetaceae</taxon>
        <taxon>Streptomyces</taxon>
    </lineage>
</organism>
<dbReference type="InterPro" id="IPR017972">
    <property type="entry name" value="Cyt_P450_CS"/>
</dbReference>
<dbReference type="EMBL" id="JBHSOA010000037">
    <property type="protein sequence ID" value="MFC5853697.1"/>
    <property type="molecule type" value="Genomic_DNA"/>
</dbReference>
<proteinExistence type="inferred from homology"/>
<evidence type="ECO:0000313" key="3">
    <source>
        <dbReference type="EMBL" id="MFC5853697.1"/>
    </source>
</evidence>
<evidence type="ECO:0000256" key="2">
    <source>
        <dbReference type="RuleBase" id="RU000461"/>
    </source>
</evidence>
<dbReference type="PRINTS" id="PR00359">
    <property type="entry name" value="BP450"/>
</dbReference>
<keyword evidence="2" id="KW-0560">Oxidoreductase</keyword>
<evidence type="ECO:0000313" key="4">
    <source>
        <dbReference type="Proteomes" id="UP001596180"/>
    </source>
</evidence>
<sequence>MDYVYSPPPTPVGWLFDRLDRYQDMSRPAVWTEEGKGYWIFTDHDALLEGLQQADLWSSAVVDPTQQDPDYMWIPIMLDPPLHAKWRRLLGAWFTPARTKSLKEEQQRLAAQLIERLRDKGECDYVRDFAQVLPSIVFLQIMGMPLEKLDEFMVWEHQILHGNTESDPDRSLQAAGLHKVMQYFGELLAERRANPDPDAQDIVSAAITWEIDGTPIPDADLINCLLQLFMAGLDTVAGEASYFMYHLAKHPEDRRRIASEPELIPHAVEELLRVYPIVQTARKATRDADFHGCPVKAGQVAHFPLSLASRDEKAHPRARTVDLDRKETRHLAFGAGPHRCPGSHLGRQELAVMMEEWHRQIPDYELVEEPTEHGLVLGLNSLPLRWNRP</sequence>
<keyword evidence="2" id="KW-0408">Iron</keyword>
<dbReference type="InterPro" id="IPR002397">
    <property type="entry name" value="Cyt_P450_B"/>
</dbReference>
<dbReference type="CDD" id="cd11035">
    <property type="entry name" value="P450cam-like"/>
    <property type="match status" value="1"/>
</dbReference>